<dbReference type="InterPro" id="IPR043502">
    <property type="entry name" value="DNA/RNA_pol_sf"/>
</dbReference>
<dbReference type="Proteomes" id="UP000782854">
    <property type="component" value="Unassembled WGS sequence"/>
</dbReference>
<protein>
    <submittedName>
        <fullName evidence="1">Uncharacterized protein</fullName>
    </submittedName>
</protein>
<dbReference type="EMBL" id="VULC01021909">
    <property type="protein sequence ID" value="KAF1499095.1"/>
    <property type="molecule type" value="Genomic_DNA"/>
</dbReference>
<feature type="non-terminal residue" evidence="1">
    <location>
        <position position="1"/>
    </location>
</feature>
<evidence type="ECO:0000313" key="1">
    <source>
        <dbReference type="EMBL" id="KAF1499095.1"/>
    </source>
</evidence>
<dbReference type="AlphaFoldDB" id="A0A8J4IUK7"/>
<comment type="caution">
    <text evidence="1">The sequence shown here is derived from an EMBL/GenBank/DDBJ whole genome shotgun (WGS) entry which is preliminary data.</text>
</comment>
<evidence type="ECO:0000313" key="2">
    <source>
        <dbReference type="Proteomes" id="UP000782854"/>
    </source>
</evidence>
<name>A0A8J4IUK7_EUDMI</name>
<feature type="non-terminal residue" evidence="1">
    <location>
        <position position="84"/>
    </location>
</feature>
<sequence>LPQGYRHLSTIAHYALAQEVARVTPEEGIRIYQYVDDILIGGPDTSIVGQTQTKIMTRLEMGMPGNRRELQHASGLLVFWRKHI</sequence>
<keyword evidence="2" id="KW-1185">Reference proteome</keyword>
<reference evidence="1" key="1">
    <citation type="journal article" date="2019" name="Gigascience">
        <title>High-coverage genomes to elucidate the evolution of penguins.</title>
        <authorList>
            <person name="Pan H."/>
            <person name="Cole T.L."/>
            <person name="Bi X."/>
            <person name="Fang M."/>
            <person name="Zhou C."/>
            <person name="Yang Z."/>
            <person name="Ksepka D.T."/>
            <person name="Hart T."/>
            <person name="Bouzat J.L."/>
            <person name="Argilla L.S."/>
            <person name="Bertelsen M.F."/>
            <person name="Boersma P.D."/>
            <person name="Bost C.A."/>
            <person name="Cherel Y."/>
            <person name="Dann P."/>
            <person name="Fiddaman S.R."/>
            <person name="Howard P."/>
            <person name="Labuschagne K."/>
            <person name="Mattern T."/>
            <person name="Miller G."/>
            <person name="Parker P."/>
            <person name="Phillips R.A."/>
            <person name="Quillfeldt P."/>
            <person name="Ryan P.G."/>
            <person name="Taylor H."/>
            <person name="Thompson D.R."/>
            <person name="Young M.J."/>
            <person name="Ellegaard M.R."/>
            <person name="Gilbert M.T.P."/>
            <person name="Sinding M.S."/>
            <person name="Pacheco G."/>
            <person name="Shepherd L.D."/>
            <person name="Tennyson A.J.D."/>
            <person name="Grosser S."/>
            <person name="Kay E."/>
            <person name="Nupen L.J."/>
            <person name="Ellenberg U."/>
            <person name="Houston D.M."/>
            <person name="Reeve A.H."/>
            <person name="Johnson K."/>
            <person name="Masello J.F."/>
            <person name="Stracke T."/>
            <person name="McKinlay B."/>
            <person name="Borboroglu P.G."/>
            <person name="Zhang D.X."/>
            <person name="Zhang G."/>
        </authorList>
    </citation>
    <scope>NUCLEOTIDE SEQUENCE</scope>
    <source>
        <strain evidence="1">Gonzo</strain>
    </source>
</reference>
<accession>A0A8J4IUK7</accession>
<organism evidence="1 2">
    <name type="scientific">Eudyptula minor</name>
    <name type="common">Little blue penguin</name>
    <name type="synonym">Aptenodytes minor</name>
    <dbReference type="NCBI Taxonomy" id="37083"/>
    <lineage>
        <taxon>Eukaryota</taxon>
        <taxon>Metazoa</taxon>
        <taxon>Chordata</taxon>
        <taxon>Craniata</taxon>
        <taxon>Vertebrata</taxon>
        <taxon>Euteleostomi</taxon>
        <taxon>Archelosauria</taxon>
        <taxon>Archosauria</taxon>
        <taxon>Dinosauria</taxon>
        <taxon>Saurischia</taxon>
        <taxon>Theropoda</taxon>
        <taxon>Coelurosauria</taxon>
        <taxon>Aves</taxon>
        <taxon>Neognathae</taxon>
        <taxon>Neoaves</taxon>
        <taxon>Aequornithes</taxon>
        <taxon>Sphenisciformes</taxon>
        <taxon>Spheniscidae</taxon>
        <taxon>Eudyptula</taxon>
    </lineage>
</organism>
<dbReference type="Gene3D" id="3.30.70.270">
    <property type="match status" value="1"/>
</dbReference>
<dbReference type="InterPro" id="IPR043128">
    <property type="entry name" value="Rev_trsase/Diguanyl_cyclase"/>
</dbReference>
<dbReference type="SUPFAM" id="SSF56672">
    <property type="entry name" value="DNA/RNA polymerases"/>
    <property type="match status" value="1"/>
</dbReference>
<gene>
    <name evidence="1" type="ORF">FQV19_0013499</name>
</gene>
<proteinExistence type="predicted"/>
<dbReference type="OrthoDB" id="9950135at2759"/>